<sequence length="120" mass="13425">MAQPTKSKSKPAVVVKPAAKPAAKAVAHAPEAAPKLHYNKKELHADYTQTYNVFMKMLAIGIGGALIYFFILIVYLGGWGHTRGDDYVREFGERIQYDYKGLRLPQYDDPSLVQDKPKAE</sequence>
<accession>A0A6N4RD80</accession>
<reference evidence="2 3" key="1">
    <citation type="journal article" date="2017" name="Nat. Commun.">
        <title>In situ click chemistry generation of cyclooxygenase-2 inhibitors.</title>
        <authorList>
            <person name="Bhardwaj A."/>
            <person name="Kaur J."/>
            <person name="Wuest M."/>
            <person name="Wuest F."/>
        </authorList>
    </citation>
    <scope>NUCLEOTIDE SEQUENCE [LARGE SCALE GENOMIC DNA]</scope>
    <source>
        <strain evidence="2">S2_018_000_R2_106</strain>
    </source>
</reference>
<dbReference type="EMBL" id="VAFM01000001">
    <property type="protein sequence ID" value="TKW61259.1"/>
    <property type="molecule type" value="Genomic_DNA"/>
</dbReference>
<keyword evidence="1" id="KW-0472">Membrane</keyword>
<protein>
    <submittedName>
        <fullName evidence="2">Uncharacterized protein</fullName>
    </submittedName>
</protein>
<evidence type="ECO:0000313" key="2">
    <source>
        <dbReference type="EMBL" id="TKW61259.1"/>
    </source>
</evidence>
<evidence type="ECO:0000256" key="1">
    <source>
        <dbReference type="SAM" id="Phobius"/>
    </source>
</evidence>
<gene>
    <name evidence="2" type="ORF">DI628_01120</name>
</gene>
<keyword evidence="1" id="KW-0812">Transmembrane</keyword>
<comment type="caution">
    <text evidence="2">The sequence shown here is derived from an EMBL/GenBank/DDBJ whole genome shotgun (WGS) entry which is preliminary data.</text>
</comment>
<name>A0A6N4RD80_BLAVI</name>
<keyword evidence="1" id="KW-1133">Transmembrane helix</keyword>
<feature type="transmembrane region" description="Helical" evidence="1">
    <location>
        <begin position="57"/>
        <end position="77"/>
    </location>
</feature>
<dbReference type="AlphaFoldDB" id="A0A6N4RD80"/>
<dbReference type="Proteomes" id="UP000320948">
    <property type="component" value="Unassembled WGS sequence"/>
</dbReference>
<proteinExistence type="predicted"/>
<organism evidence="2 3">
    <name type="scientific">Blastochloris viridis</name>
    <name type="common">Rhodopseudomonas viridis</name>
    <dbReference type="NCBI Taxonomy" id="1079"/>
    <lineage>
        <taxon>Bacteria</taxon>
        <taxon>Pseudomonadati</taxon>
        <taxon>Pseudomonadota</taxon>
        <taxon>Alphaproteobacteria</taxon>
        <taxon>Hyphomicrobiales</taxon>
        <taxon>Blastochloridaceae</taxon>
        <taxon>Blastochloris</taxon>
    </lineage>
</organism>
<evidence type="ECO:0000313" key="3">
    <source>
        <dbReference type="Proteomes" id="UP000320948"/>
    </source>
</evidence>